<dbReference type="InterPro" id="IPR017920">
    <property type="entry name" value="COMM"/>
</dbReference>
<dbReference type="AlphaFoldDB" id="A0A913WSZ4"/>
<feature type="domain" description="COMM" evidence="1">
    <location>
        <begin position="124"/>
        <end position="198"/>
    </location>
</feature>
<protein>
    <recommendedName>
        <fullName evidence="1">COMM domain-containing protein</fullName>
    </recommendedName>
</protein>
<dbReference type="Pfam" id="PF20923">
    <property type="entry name" value="COMMD9_HN"/>
    <property type="match status" value="1"/>
</dbReference>
<proteinExistence type="predicted"/>
<evidence type="ECO:0000259" key="1">
    <source>
        <dbReference type="PROSITE" id="PS51269"/>
    </source>
</evidence>
<accession>A0A913WSZ4</accession>
<dbReference type="PROSITE" id="PS51269">
    <property type="entry name" value="COMM"/>
    <property type="match status" value="1"/>
</dbReference>
<reference evidence="2" key="1">
    <citation type="submission" date="2022-11" db="UniProtKB">
        <authorList>
            <consortium name="EnsemblMetazoa"/>
        </authorList>
    </citation>
    <scope>IDENTIFICATION</scope>
</reference>
<dbReference type="InterPro" id="IPR037360">
    <property type="entry name" value="COMMD9"/>
</dbReference>
<name>A0A913WSZ4_EXADI</name>
<sequence length="199" mass="22091">MADVLEESVATPLNLLLKAKSKDIVRNLIEDGFLYRASNVPSSVVKAASGLLSVELSEAEELMNSIVTLVQVTLYHSTADPQEISKVFPDGFHKNLRDLLSRIIAEKIQSWRSSSINDQVSLPHLLDFDWRVDVKTSSDAITRMSIPTCIMQLKVEENAKCKEAMPTLHCVNVELTKEKLDTVLDGLGKIRDQLSSVAK</sequence>
<organism evidence="2 3">
    <name type="scientific">Exaiptasia diaphana</name>
    <name type="common">Tropical sea anemone</name>
    <name type="synonym">Aiptasia pulchella</name>
    <dbReference type="NCBI Taxonomy" id="2652724"/>
    <lineage>
        <taxon>Eukaryota</taxon>
        <taxon>Metazoa</taxon>
        <taxon>Cnidaria</taxon>
        <taxon>Anthozoa</taxon>
        <taxon>Hexacorallia</taxon>
        <taxon>Actiniaria</taxon>
        <taxon>Aiptasiidae</taxon>
        <taxon>Exaiptasia</taxon>
    </lineage>
</organism>
<evidence type="ECO:0000313" key="2">
    <source>
        <dbReference type="EnsemblMetazoa" id="XP_020893652.1"/>
    </source>
</evidence>
<dbReference type="GeneID" id="110232781"/>
<dbReference type="Pfam" id="PF07258">
    <property type="entry name" value="COMM_domain"/>
    <property type="match status" value="1"/>
</dbReference>
<dbReference type="PANTHER" id="PTHR15663">
    <property type="entry name" value="COMM DOMAIN-CONTAINING PROTEIN 9"/>
    <property type="match status" value="1"/>
</dbReference>
<dbReference type="OMA" id="SHHVLFY"/>
<dbReference type="Proteomes" id="UP000887567">
    <property type="component" value="Unplaced"/>
</dbReference>
<dbReference type="InterPro" id="IPR048676">
    <property type="entry name" value="COMMD9_N"/>
</dbReference>
<dbReference type="PANTHER" id="PTHR15663:SF4">
    <property type="entry name" value="COMM DOMAIN-CONTAINING PROTEIN 9"/>
    <property type="match status" value="1"/>
</dbReference>
<dbReference type="EnsemblMetazoa" id="XM_021037993.1">
    <property type="protein sequence ID" value="XP_020893652.1"/>
    <property type="gene ID" value="LOC110232781"/>
</dbReference>
<dbReference type="OrthoDB" id="64318at2759"/>
<evidence type="ECO:0000313" key="3">
    <source>
        <dbReference type="Proteomes" id="UP000887567"/>
    </source>
</evidence>
<dbReference type="KEGG" id="epa:110232781"/>
<keyword evidence="3" id="KW-1185">Reference proteome</keyword>
<dbReference type="RefSeq" id="XP_020893652.1">
    <property type="nucleotide sequence ID" value="XM_021037993.1"/>
</dbReference>